<dbReference type="EMBL" id="JBFMIA010000033">
    <property type="protein sequence ID" value="MEW9503334.1"/>
    <property type="molecule type" value="Genomic_DNA"/>
</dbReference>
<reference evidence="3 4" key="1">
    <citation type="journal article" date="1979" name="Int. J. Syst. Evol. Microbiol.">
        <title>Bacillus globisporus subsp. marinus subsp. nov.</title>
        <authorList>
            <person name="Liu H."/>
        </authorList>
    </citation>
    <scope>NUCLEOTIDE SEQUENCE [LARGE SCALE GENOMIC DNA]</scope>
    <source>
        <strain evidence="3 4">DSM 1297</strain>
    </source>
</reference>
<dbReference type="Pfam" id="PF01541">
    <property type="entry name" value="GIY-YIG"/>
    <property type="match status" value="1"/>
</dbReference>
<dbReference type="PANTHER" id="PTHR34477:SF1">
    <property type="entry name" value="UPF0213 PROTEIN YHBQ"/>
    <property type="match status" value="1"/>
</dbReference>
<name>A0ABV3Q7U5_9BACL</name>
<dbReference type="InterPro" id="IPR000305">
    <property type="entry name" value="GIY-YIG_endonuc"/>
</dbReference>
<accession>A0ABV3Q7U5</accession>
<dbReference type="SUPFAM" id="SSF82771">
    <property type="entry name" value="GIY-YIG endonuclease"/>
    <property type="match status" value="1"/>
</dbReference>
<dbReference type="Gene3D" id="3.40.1440.10">
    <property type="entry name" value="GIY-YIG endonuclease"/>
    <property type="match status" value="1"/>
</dbReference>
<sequence>METEHNHFFYVLHCADGSYYGGYTIDLARRLTQHNEGKASKYTRTRLPAFLLHAERFDTKREAMQAEYSFKQLSRLKKDHYLMERRNRHDSNAAKL</sequence>
<keyword evidence="4" id="KW-1185">Reference proteome</keyword>
<dbReference type="PANTHER" id="PTHR34477">
    <property type="entry name" value="UPF0213 PROTEIN YHBQ"/>
    <property type="match status" value="1"/>
</dbReference>
<feature type="domain" description="GIY-YIG" evidence="2">
    <location>
        <begin position="5"/>
        <end position="80"/>
    </location>
</feature>
<organism evidence="3 4">
    <name type="scientific">Jeotgalibacillus marinus</name>
    <dbReference type="NCBI Taxonomy" id="86667"/>
    <lineage>
        <taxon>Bacteria</taxon>
        <taxon>Bacillati</taxon>
        <taxon>Bacillota</taxon>
        <taxon>Bacilli</taxon>
        <taxon>Bacillales</taxon>
        <taxon>Caryophanaceae</taxon>
        <taxon>Jeotgalibacillus</taxon>
    </lineage>
</organism>
<gene>
    <name evidence="3" type="ORF">AB1471_16305</name>
</gene>
<dbReference type="InterPro" id="IPR050190">
    <property type="entry name" value="UPF0213_domain"/>
</dbReference>
<evidence type="ECO:0000313" key="3">
    <source>
        <dbReference type="EMBL" id="MEW9503334.1"/>
    </source>
</evidence>
<proteinExistence type="inferred from homology"/>
<protein>
    <submittedName>
        <fullName evidence="3">GIY-YIG nuclease family protein</fullName>
    </submittedName>
</protein>
<comment type="similarity">
    <text evidence="1">Belongs to the UPF0213 family.</text>
</comment>
<dbReference type="Proteomes" id="UP001556040">
    <property type="component" value="Unassembled WGS sequence"/>
</dbReference>
<dbReference type="InterPro" id="IPR035901">
    <property type="entry name" value="GIY-YIG_endonuc_sf"/>
</dbReference>
<comment type="caution">
    <text evidence="3">The sequence shown here is derived from an EMBL/GenBank/DDBJ whole genome shotgun (WGS) entry which is preliminary data.</text>
</comment>
<evidence type="ECO:0000313" key="4">
    <source>
        <dbReference type="Proteomes" id="UP001556040"/>
    </source>
</evidence>
<evidence type="ECO:0000256" key="1">
    <source>
        <dbReference type="ARBA" id="ARBA00007435"/>
    </source>
</evidence>
<dbReference type="PROSITE" id="PS50164">
    <property type="entry name" value="GIY_YIG"/>
    <property type="match status" value="1"/>
</dbReference>
<dbReference type="CDD" id="cd10456">
    <property type="entry name" value="GIY-YIG_UPF0213"/>
    <property type="match status" value="1"/>
</dbReference>
<dbReference type="RefSeq" id="WP_367780821.1">
    <property type="nucleotide sequence ID" value="NZ_JBFMIA010000033.1"/>
</dbReference>
<evidence type="ECO:0000259" key="2">
    <source>
        <dbReference type="PROSITE" id="PS50164"/>
    </source>
</evidence>